<feature type="transmembrane region" description="Helical" evidence="1">
    <location>
        <begin position="158"/>
        <end position="178"/>
    </location>
</feature>
<sequence>MYAALAVVIGTLLTGRAVRGATPPWQLMGAMPVFELVGIGMAVWAWRHPELDRRSRRAWGIIAISYVLLTVSGILRGIFPSGVHFPTPSDTLRLVFAPVLLAGLLTLPLRTRGRRTRHKVWLDTVLVMISGGMLLWFVEVDAKAGSIARDTLAASLAYPVLDLVMIFGATVLLLRGAAGSVRRPAILITVAMVMLVVGDAYLGYRQSHFGDVPPDRWQYACWITGHFLLSMAAFTQVREAGGHRLRIEAPAARAAAKLPYIAMGLGYALLLVAVHDYPLRTVGLVLGAVAMTAVVVARQVIALRENHELATTDTLTGLVNRRLLYDRLRMAVARSRGRGTVAAVLIDMNGFKQVNDTMGHEAGDQLLVAFGRVLRASVFGTDVVGRLGGDEFAIVLHDIATADNAIAVVNRIMAAMQEPVRIGDTAVQPQASFGIALALPGEDDADALLHRADLAMYQAKQNRTTGYAVHVPESV</sequence>
<dbReference type="InterPro" id="IPR000160">
    <property type="entry name" value="GGDEF_dom"/>
</dbReference>
<keyword evidence="1" id="KW-1133">Transmembrane helix</keyword>
<gene>
    <name evidence="3" type="ORF">Adu01nite_93150</name>
</gene>
<feature type="domain" description="GGDEF" evidence="2">
    <location>
        <begin position="339"/>
        <end position="472"/>
    </location>
</feature>
<feature type="transmembrane region" description="Helical" evidence="1">
    <location>
        <begin position="91"/>
        <end position="108"/>
    </location>
</feature>
<feature type="transmembrane region" description="Helical" evidence="1">
    <location>
        <begin position="281"/>
        <end position="301"/>
    </location>
</feature>
<keyword evidence="1" id="KW-0812">Transmembrane</keyword>
<dbReference type="PANTHER" id="PTHR46663:SF4">
    <property type="entry name" value="DIGUANYLATE CYCLASE DGCT-RELATED"/>
    <property type="match status" value="1"/>
</dbReference>
<dbReference type="PANTHER" id="PTHR46663">
    <property type="entry name" value="DIGUANYLATE CYCLASE DGCT-RELATED"/>
    <property type="match status" value="1"/>
</dbReference>
<evidence type="ECO:0000256" key="1">
    <source>
        <dbReference type="SAM" id="Phobius"/>
    </source>
</evidence>
<name>A0ABQ3ZDW1_9ACTN</name>
<dbReference type="Pfam" id="PF00990">
    <property type="entry name" value="GGDEF"/>
    <property type="match status" value="1"/>
</dbReference>
<reference evidence="3 4" key="1">
    <citation type="submission" date="2021-01" db="EMBL/GenBank/DDBJ databases">
        <title>Whole genome shotgun sequence of Actinoplanes durhamensis NBRC 14914.</title>
        <authorList>
            <person name="Komaki H."/>
            <person name="Tamura T."/>
        </authorList>
    </citation>
    <scope>NUCLEOTIDE SEQUENCE [LARGE SCALE GENOMIC DNA]</scope>
    <source>
        <strain evidence="3 4">NBRC 14914</strain>
    </source>
</reference>
<accession>A0ABQ3ZDW1</accession>
<dbReference type="CDD" id="cd01949">
    <property type="entry name" value="GGDEF"/>
    <property type="match status" value="1"/>
</dbReference>
<comment type="caution">
    <text evidence="3">The sequence shown here is derived from an EMBL/GenBank/DDBJ whole genome shotgun (WGS) entry which is preliminary data.</text>
</comment>
<feature type="transmembrane region" description="Helical" evidence="1">
    <location>
        <begin position="120"/>
        <end position="138"/>
    </location>
</feature>
<dbReference type="InterPro" id="IPR043128">
    <property type="entry name" value="Rev_trsase/Diguanyl_cyclase"/>
</dbReference>
<dbReference type="InterPro" id="IPR029787">
    <property type="entry name" value="Nucleotide_cyclase"/>
</dbReference>
<feature type="transmembrane region" description="Helical" evidence="1">
    <location>
        <begin position="258"/>
        <end position="275"/>
    </location>
</feature>
<feature type="transmembrane region" description="Helical" evidence="1">
    <location>
        <begin position="27"/>
        <end position="46"/>
    </location>
</feature>
<dbReference type="EMBL" id="BOML01000096">
    <property type="protein sequence ID" value="GIE07965.1"/>
    <property type="molecule type" value="Genomic_DNA"/>
</dbReference>
<dbReference type="NCBIfam" id="TIGR00254">
    <property type="entry name" value="GGDEF"/>
    <property type="match status" value="1"/>
</dbReference>
<evidence type="ECO:0000313" key="3">
    <source>
        <dbReference type="EMBL" id="GIE07965.1"/>
    </source>
</evidence>
<dbReference type="Proteomes" id="UP000637628">
    <property type="component" value="Unassembled WGS sequence"/>
</dbReference>
<feature type="transmembrane region" description="Helical" evidence="1">
    <location>
        <begin position="216"/>
        <end position="237"/>
    </location>
</feature>
<dbReference type="SMART" id="SM00267">
    <property type="entry name" value="GGDEF"/>
    <property type="match status" value="1"/>
</dbReference>
<dbReference type="SUPFAM" id="SSF55073">
    <property type="entry name" value="Nucleotide cyclase"/>
    <property type="match status" value="1"/>
</dbReference>
<dbReference type="InterPro" id="IPR052163">
    <property type="entry name" value="DGC-Regulatory_Protein"/>
</dbReference>
<feature type="transmembrane region" description="Helical" evidence="1">
    <location>
        <begin position="58"/>
        <end position="79"/>
    </location>
</feature>
<dbReference type="Gene3D" id="3.30.70.270">
    <property type="match status" value="1"/>
</dbReference>
<protein>
    <recommendedName>
        <fullName evidence="2">GGDEF domain-containing protein</fullName>
    </recommendedName>
</protein>
<keyword evidence="4" id="KW-1185">Reference proteome</keyword>
<evidence type="ECO:0000313" key="4">
    <source>
        <dbReference type="Proteomes" id="UP000637628"/>
    </source>
</evidence>
<organism evidence="3 4">
    <name type="scientific">Paractinoplanes durhamensis</name>
    <dbReference type="NCBI Taxonomy" id="113563"/>
    <lineage>
        <taxon>Bacteria</taxon>
        <taxon>Bacillati</taxon>
        <taxon>Actinomycetota</taxon>
        <taxon>Actinomycetes</taxon>
        <taxon>Micromonosporales</taxon>
        <taxon>Micromonosporaceae</taxon>
        <taxon>Paractinoplanes</taxon>
    </lineage>
</organism>
<feature type="transmembrane region" description="Helical" evidence="1">
    <location>
        <begin position="185"/>
        <end position="204"/>
    </location>
</feature>
<keyword evidence="1" id="KW-0472">Membrane</keyword>
<proteinExistence type="predicted"/>
<evidence type="ECO:0000259" key="2">
    <source>
        <dbReference type="PROSITE" id="PS50887"/>
    </source>
</evidence>
<dbReference type="PROSITE" id="PS50887">
    <property type="entry name" value="GGDEF"/>
    <property type="match status" value="1"/>
</dbReference>